<feature type="non-terminal residue" evidence="2">
    <location>
        <position position="216"/>
    </location>
</feature>
<feature type="compositionally biased region" description="Basic and acidic residues" evidence="1">
    <location>
        <begin position="103"/>
        <end position="143"/>
    </location>
</feature>
<feature type="region of interest" description="Disordered" evidence="1">
    <location>
        <begin position="1"/>
        <end position="73"/>
    </location>
</feature>
<evidence type="ECO:0000313" key="2">
    <source>
        <dbReference type="EMBL" id="CAA9485726.1"/>
    </source>
</evidence>
<dbReference type="EC" id="2.8.3.5" evidence="2"/>
<feature type="compositionally biased region" description="Basic and acidic residues" evidence="1">
    <location>
        <begin position="1"/>
        <end position="10"/>
    </location>
</feature>
<feature type="compositionally biased region" description="Basic residues" evidence="1">
    <location>
        <begin position="53"/>
        <end position="62"/>
    </location>
</feature>
<feature type="compositionally biased region" description="Basic residues" evidence="1">
    <location>
        <begin position="11"/>
        <end position="28"/>
    </location>
</feature>
<reference evidence="2" key="1">
    <citation type="submission" date="2020-02" db="EMBL/GenBank/DDBJ databases">
        <authorList>
            <person name="Meier V. D."/>
        </authorList>
    </citation>
    <scope>NUCLEOTIDE SEQUENCE</scope>
    <source>
        <strain evidence="2">AVDCRST_MAG39</strain>
    </source>
</reference>
<proteinExistence type="predicted"/>
<dbReference type="GO" id="GO:0008260">
    <property type="term" value="F:succinyl-CoA:3-oxo-acid CoA-transferase activity"/>
    <property type="evidence" value="ECO:0007669"/>
    <property type="project" value="UniProtKB-EC"/>
</dbReference>
<gene>
    <name evidence="2" type="ORF">AVDCRST_MAG39-433</name>
</gene>
<keyword evidence="2" id="KW-0808">Transferase</keyword>
<name>A0A6J4S5C3_9SPHN</name>
<sequence length="216" mass="24139">GMDPRPDGRPRRARAAGRLLRQPRHRHPDARGEPHPARGGGDPPVGERDARHRAVPVRRRGRPRPDQRGQADDLRAAFVELLQLRRQLRDDPRWAHRSHRARRDGGERRGRHRQLDDPGQDDQGHGRGDGPRRRRQEDHRGDGAQRQGRLAEVHPGLHLAADWQERGGHDHHGPGRVPAVGPPFAVPPNRDRAGRGARRGAGEDDGGLRRRAGGGL</sequence>
<feature type="compositionally biased region" description="Basic and acidic residues" evidence="1">
    <location>
        <begin position="163"/>
        <end position="173"/>
    </location>
</feature>
<accession>A0A6J4S5C3</accession>
<dbReference type="EMBL" id="CADCVW010000020">
    <property type="protein sequence ID" value="CAA9485726.1"/>
    <property type="molecule type" value="Genomic_DNA"/>
</dbReference>
<feature type="compositionally biased region" description="Basic and acidic residues" evidence="1">
    <location>
        <begin position="189"/>
        <end position="208"/>
    </location>
</feature>
<evidence type="ECO:0000256" key="1">
    <source>
        <dbReference type="SAM" id="MobiDB-lite"/>
    </source>
</evidence>
<feature type="compositionally biased region" description="Basic and acidic residues" evidence="1">
    <location>
        <begin position="63"/>
        <end position="73"/>
    </location>
</feature>
<feature type="region of interest" description="Disordered" evidence="1">
    <location>
        <begin position="85"/>
        <end position="216"/>
    </location>
</feature>
<feature type="non-terminal residue" evidence="2">
    <location>
        <position position="1"/>
    </location>
</feature>
<dbReference type="AlphaFoldDB" id="A0A6J4S5C3"/>
<organism evidence="2">
    <name type="scientific">uncultured Sphingomonadaceae bacterium</name>
    <dbReference type="NCBI Taxonomy" id="169976"/>
    <lineage>
        <taxon>Bacteria</taxon>
        <taxon>Pseudomonadati</taxon>
        <taxon>Pseudomonadota</taxon>
        <taxon>Alphaproteobacteria</taxon>
        <taxon>Sphingomonadales</taxon>
        <taxon>Sphingomonadaceae</taxon>
        <taxon>environmental samples</taxon>
    </lineage>
</organism>
<protein>
    <submittedName>
        <fullName evidence="2">Succinyl-CoA:3-ketoacid-coenzyme A transferase subunit B</fullName>
        <ecNumber evidence="2">2.8.3.5</ecNumber>
    </submittedName>
</protein>